<evidence type="ECO:0000259" key="2">
    <source>
        <dbReference type="Pfam" id="PF01370"/>
    </source>
</evidence>
<name>A0A6I2MCM5_9BACI</name>
<dbReference type="InterPro" id="IPR001509">
    <property type="entry name" value="Epimerase_deHydtase"/>
</dbReference>
<comment type="similarity">
    <text evidence="1">Belongs to the NAD(P)-dependent epimerase/dehydratase family.</text>
</comment>
<reference evidence="3 4" key="1">
    <citation type="submission" date="2019-11" db="EMBL/GenBank/DDBJ databases">
        <title>Bacillus idriensis genome.</title>
        <authorList>
            <person name="Konopka E.N."/>
            <person name="Newman J.D."/>
        </authorList>
    </citation>
    <scope>NUCLEOTIDE SEQUENCE [LARGE SCALE GENOMIC DNA]</scope>
    <source>
        <strain evidence="3 4">DSM 19097</strain>
    </source>
</reference>
<dbReference type="SUPFAM" id="SSF51735">
    <property type="entry name" value="NAD(P)-binding Rossmann-fold domains"/>
    <property type="match status" value="1"/>
</dbReference>
<dbReference type="PANTHER" id="PTHR43000">
    <property type="entry name" value="DTDP-D-GLUCOSE 4,6-DEHYDRATASE-RELATED"/>
    <property type="match status" value="1"/>
</dbReference>
<evidence type="ECO:0000256" key="1">
    <source>
        <dbReference type="ARBA" id="ARBA00007637"/>
    </source>
</evidence>
<dbReference type="AlphaFoldDB" id="A0A6I2MCM5"/>
<gene>
    <name evidence="3" type="ORF">GJU41_13830</name>
</gene>
<dbReference type="RefSeq" id="WP_070879601.1">
    <property type="nucleotide sequence ID" value="NZ_CAJGAA010000004.1"/>
</dbReference>
<keyword evidence="4" id="KW-1185">Reference proteome</keyword>
<dbReference type="InterPro" id="IPR036291">
    <property type="entry name" value="NAD(P)-bd_dom_sf"/>
</dbReference>
<organism evidence="3 4">
    <name type="scientific">Metabacillus idriensis</name>
    <dbReference type="NCBI Taxonomy" id="324768"/>
    <lineage>
        <taxon>Bacteria</taxon>
        <taxon>Bacillati</taxon>
        <taxon>Bacillota</taxon>
        <taxon>Bacilli</taxon>
        <taxon>Bacillales</taxon>
        <taxon>Bacillaceae</taxon>
        <taxon>Metabacillus</taxon>
    </lineage>
</organism>
<dbReference type="Gene3D" id="3.40.50.720">
    <property type="entry name" value="NAD(P)-binding Rossmann-like Domain"/>
    <property type="match status" value="1"/>
</dbReference>
<dbReference type="Proteomes" id="UP000441585">
    <property type="component" value="Unassembled WGS sequence"/>
</dbReference>
<dbReference type="Pfam" id="PF01370">
    <property type="entry name" value="Epimerase"/>
    <property type="match status" value="1"/>
</dbReference>
<proteinExistence type="inferred from homology"/>
<evidence type="ECO:0000313" key="3">
    <source>
        <dbReference type="EMBL" id="MRX55057.1"/>
    </source>
</evidence>
<sequence>MKVLVTGGAGFIGSHICEELIHAKFEVVAVDNLITGKESNVPAGIKFIRSDIRNSVDEIFEIEQPEYVIHMAAQVSVSKSTLNPSYDADENIMGTINLLNACVKYNVKKFIFASSAAIYGNPNYLPIEETHALNPLSFYGLSKLSAELYIQLFSALCGLKYTILRYSNVYGIRQDSNGEAGVIAIFSEKFLNNQQPYIHGDGHQTRDFVFVRDVAKANVLALEKGENEIFNISSHSEVSINQLIKEYERTLEIKANPIHGANREGDIRESVLSNKKAKEHLGWCPSYSIRNGLSEMISFYKKESEHVYRV</sequence>
<accession>A0A6I2MCM5</accession>
<dbReference type="EMBL" id="WKKF01000003">
    <property type="protein sequence ID" value="MRX55057.1"/>
    <property type="molecule type" value="Genomic_DNA"/>
</dbReference>
<feature type="domain" description="NAD-dependent epimerase/dehydratase" evidence="2">
    <location>
        <begin position="3"/>
        <end position="232"/>
    </location>
</feature>
<evidence type="ECO:0000313" key="4">
    <source>
        <dbReference type="Proteomes" id="UP000441585"/>
    </source>
</evidence>
<comment type="caution">
    <text evidence="3">The sequence shown here is derived from an EMBL/GenBank/DDBJ whole genome shotgun (WGS) entry which is preliminary data.</text>
</comment>
<protein>
    <submittedName>
        <fullName evidence="3">NAD-dependent epimerase/dehydratase family protein</fullName>
    </submittedName>
</protein>